<organism evidence="3 4">
    <name type="scientific">Lactobacillus nasalidis</name>
    <dbReference type="NCBI Taxonomy" id="2797258"/>
    <lineage>
        <taxon>Bacteria</taxon>
        <taxon>Bacillati</taxon>
        <taxon>Bacillota</taxon>
        <taxon>Bacilli</taxon>
        <taxon>Lactobacillales</taxon>
        <taxon>Lactobacillaceae</taxon>
        <taxon>Lactobacillus</taxon>
    </lineage>
</organism>
<proteinExistence type="predicted"/>
<accession>A0ABQ3W6Z0</accession>
<evidence type="ECO:0000256" key="1">
    <source>
        <dbReference type="ARBA" id="ARBA00022737"/>
    </source>
</evidence>
<feature type="domain" description="PRD" evidence="2">
    <location>
        <begin position="64"/>
        <end position="170"/>
    </location>
</feature>
<dbReference type="InterPro" id="IPR050661">
    <property type="entry name" value="BglG_antiterminators"/>
</dbReference>
<name>A0ABQ3W6Z0_9LACO</name>
<dbReference type="Proteomes" id="UP000616547">
    <property type="component" value="Unassembled WGS sequence"/>
</dbReference>
<dbReference type="InterPro" id="IPR036650">
    <property type="entry name" value="CAT_RNA-bd_dom_sf"/>
</dbReference>
<keyword evidence="1" id="KW-0677">Repeat</keyword>
<dbReference type="Gene3D" id="1.10.1790.10">
    <property type="entry name" value="PRD domain"/>
    <property type="match status" value="2"/>
</dbReference>
<protein>
    <submittedName>
        <fullName evidence="3">Transcription antitermination protein BlgG</fullName>
    </submittedName>
</protein>
<feature type="domain" description="PRD" evidence="2">
    <location>
        <begin position="171"/>
        <end position="278"/>
    </location>
</feature>
<keyword evidence="4" id="KW-1185">Reference proteome</keyword>
<dbReference type="PROSITE" id="PS51372">
    <property type="entry name" value="PRD_2"/>
    <property type="match status" value="2"/>
</dbReference>
<dbReference type="PANTHER" id="PTHR30185">
    <property type="entry name" value="CRYPTIC BETA-GLUCOSIDE BGL OPERON ANTITERMINATOR"/>
    <property type="match status" value="1"/>
</dbReference>
<gene>
    <name evidence="3" type="primary">bglG5</name>
    <name evidence="3" type="ORF">lacNasYZ03_08520</name>
</gene>
<dbReference type="SMART" id="SM01061">
    <property type="entry name" value="CAT_RBD"/>
    <property type="match status" value="1"/>
</dbReference>
<evidence type="ECO:0000259" key="2">
    <source>
        <dbReference type="PROSITE" id="PS51372"/>
    </source>
</evidence>
<evidence type="ECO:0000313" key="4">
    <source>
        <dbReference type="Proteomes" id="UP000616547"/>
    </source>
</evidence>
<sequence>MEFIKNYNNNAALVKDAAGKDWVVIGKGIGFGLKKGMPVDESKIERRFVAQDEIDQVEPEVVQGIDPKSFEATDAVCSAVEKKYGISFTGYQYFALADHIDFMIKRTLDGAELSPASGSWETKTLFPKEYAAAKEALEIISDTVHLTFNHSEAVSLTYHFINAESDGSKLQDTMRMTRYLGGIVNIVQYQYGITLDTDSFNYERFITHLRALIIRHLTHKQANAELDPALLQLMVDKYPKEKDTVDRIAQYLKREADWTLSPDDETYLILHIWRVTHR</sequence>
<dbReference type="SUPFAM" id="SSF63520">
    <property type="entry name" value="PTS-regulatory domain, PRD"/>
    <property type="match status" value="2"/>
</dbReference>
<reference evidence="4" key="1">
    <citation type="submission" date="2021-01" db="EMBL/GenBank/DDBJ databases">
        <title>Draft genome sequence of Nasalis larvatus strain YZ03.</title>
        <authorList>
            <person name="Suzuki-Hashido N."/>
            <person name="Tsuchida S."/>
            <person name="Hayakawa T."/>
        </authorList>
    </citation>
    <scope>NUCLEOTIDE SEQUENCE [LARGE SCALE GENOMIC DNA]</scope>
    <source>
        <strain evidence="4">YZ03</strain>
    </source>
</reference>
<dbReference type="RefSeq" id="WP_201330078.1">
    <property type="nucleotide sequence ID" value="NZ_BOCG01000256.1"/>
</dbReference>
<dbReference type="PANTHER" id="PTHR30185:SF15">
    <property type="entry name" value="CRYPTIC BETA-GLUCOSIDE BGL OPERON ANTITERMINATOR"/>
    <property type="match status" value="1"/>
</dbReference>
<dbReference type="SUPFAM" id="SSF50151">
    <property type="entry name" value="SacY-like RNA-binding domain"/>
    <property type="match status" value="1"/>
</dbReference>
<dbReference type="InterPro" id="IPR004341">
    <property type="entry name" value="CAT_RNA-bd_dom"/>
</dbReference>
<dbReference type="Pfam" id="PF00874">
    <property type="entry name" value="PRD"/>
    <property type="match status" value="2"/>
</dbReference>
<dbReference type="InterPro" id="IPR011608">
    <property type="entry name" value="PRD"/>
</dbReference>
<comment type="caution">
    <text evidence="3">The sequence shown here is derived from an EMBL/GenBank/DDBJ whole genome shotgun (WGS) entry which is preliminary data.</text>
</comment>
<dbReference type="InterPro" id="IPR036634">
    <property type="entry name" value="PRD_sf"/>
</dbReference>
<dbReference type="Pfam" id="PF03123">
    <property type="entry name" value="CAT_RBD"/>
    <property type="match status" value="1"/>
</dbReference>
<dbReference type="EMBL" id="BOCI01000216">
    <property type="protein sequence ID" value="GHW01165.1"/>
    <property type="molecule type" value="Genomic_DNA"/>
</dbReference>
<evidence type="ECO:0000313" key="3">
    <source>
        <dbReference type="EMBL" id="GHW01165.1"/>
    </source>
</evidence>
<dbReference type="Gene3D" id="2.30.24.10">
    <property type="entry name" value="CAT RNA-binding domain"/>
    <property type="match status" value="1"/>
</dbReference>